<organism evidence="2 3">
    <name type="scientific">Tigheibacillus halophilus</name>
    <dbReference type="NCBI Taxonomy" id="361280"/>
    <lineage>
        <taxon>Bacteria</taxon>
        <taxon>Bacillati</taxon>
        <taxon>Bacillota</taxon>
        <taxon>Bacilli</taxon>
        <taxon>Bacillales</taxon>
        <taxon>Bacillaceae</taxon>
        <taxon>Tigheibacillus</taxon>
    </lineage>
</organism>
<proteinExistence type="predicted"/>
<dbReference type="InterPro" id="IPR039248">
    <property type="entry name" value="Ptase_RsbX"/>
</dbReference>
<dbReference type="InterPro" id="IPR036457">
    <property type="entry name" value="PPM-type-like_dom_sf"/>
</dbReference>
<dbReference type="SMART" id="SM00331">
    <property type="entry name" value="PP2C_SIG"/>
    <property type="match status" value="1"/>
</dbReference>
<dbReference type="Pfam" id="PF07228">
    <property type="entry name" value="SpoIIE"/>
    <property type="match status" value="1"/>
</dbReference>
<evidence type="ECO:0000313" key="3">
    <source>
        <dbReference type="Proteomes" id="UP001281447"/>
    </source>
</evidence>
<dbReference type="PANTHER" id="PTHR35801">
    <property type="entry name" value="PHOSPHOSERINE PHOSPHATASE RSBX"/>
    <property type="match status" value="1"/>
</dbReference>
<name>A0ABU5C8V5_9BACI</name>
<accession>A0ABU5C8V5</accession>
<evidence type="ECO:0000313" key="2">
    <source>
        <dbReference type="EMBL" id="MDY0395470.1"/>
    </source>
</evidence>
<comment type="caution">
    <text evidence="2">The sequence shown here is derived from an EMBL/GenBank/DDBJ whole genome shotgun (WGS) entry which is preliminary data.</text>
</comment>
<dbReference type="EMBL" id="JAWDIP010000003">
    <property type="protein sequence ID" value="MDY0395470.1"/>
    <property type="molecule type" value="Genomic_DNA"/>
</dbReference>
<gene>
    <name evidence="2" type="ORF">RWE15_14740</name>
</gene>
<dbReference type="RefSeq" id="WP_390351994.1">
    <property type="nucleotide sequence ID" value="NZ_JBHUIZ010000001.1"/>
</dbReference>
<sequence length="195" mass="21742">MQKVQVSVYQQPKSGQRHCGDSYCYAETENKFICALADGLGSGEYAKESSQIVIDIINNNVNASIEELMKMCNKALFGKRGAVLGILKMDFTNMTYSYTSIGNIGILYVDNNRKKKRNIPSSGFLTGYSKPFRVMTGKLEEQMNFIMFSDGVTDIDIMQKYLLARDVVDITTSFADAHEGSKADDTTLIAMRYIG</sequence>
<dbReference type="Proteomes" id="UP001281447">
    <property type="component" value="Unassembled WGS sequence"/>
</dbReference>
<reference evidence="2 3" key="1">
    <citation type="submission" date="2023-10" db="EMBL/GenBank/DDBJ databases">
        <title>Virgibacillus halophilus 5B73C genome.</title>
        <authorList>
            <person name="Miliotis G."/>
            <person name="Sengupta P."/>
            <person name="Hameed A."/>
            <person name="Chuvochina M."/>
            <person name="Mcdonagh F."/>
            <person name="Simpson A.C."/>
            <person name="Singh N.K."/>
            <person name="Rekha P.D."/>
            <person name="Raman K."/>
            <person name="Hugenholtz P."/>
            <person name="Venkateswaran K."/>
        </authorList>
    </citation>
    <scope>NUCLEOTIDE SEQUENCE [LARGE SCALE GENOMIC DNA]</scope>
    <source>
        <strain evidence="2 3">5B73C</strain>
    </source>
</reference>
<dbReference type="InterPro" id="IPR001932">
    <property type="entry name" value="PPM-type_phosphatase-like_dom"/>
</dbReference>
<keyword evidence="3" id="KW-1185">Reference proteome</keyword>
<dbReference type="PANTHER" id="PTHR35801:SF1">
    <property type="entry name" value="PHOSPHOSERINE PHOSPHATASE RSBX"/>
    <property type="match status" value="1"/>
</dbReference>
<protein>
    <submittedName>
        <fullName evidence="2">SpoIIE family protein phosphatase</fullName>
    </submittedName>
</protein>
<dbReference type="SUPFAM" id="SSF81606">
    <property type="entry name" value="PP2C-like"/>
    <property type="match status" value="1"/>
</dbReference>
<feature type="domain" description="PPM-type phosphatase" evidence="1">
    <location>
        <begin position="3"/>
        <end position="193"/>
    </location>
</feature>
<dbReference type="Gene3D" id="3.60.40.10">
    <property type="entry name" value="PPM-type phosphatase domain"/>
    <property type="match status" value="1"/>
</dbReference>
<evidence type="ECO:0000259" key="1">
    <source>
        <dbReference type="SMART" id="SM00331"/>
    </source>
</evidence>